<name>A0A418NRQ4_9SPHN</name>
<dbReference type="Proteomes" id="UP000286576">
    <property type="component" value="Unassembled WGS sequence"/>
</dbReference>
<dbReference type="RefSeq" id="WP_119586938.1">
    <property type="nucleotide sequence ID" value="NZ_CAWODQ010000024.1"/>
</dbReference>
<dbReference type="Pfam" id="PF07505">
    <property type="entry name" value="DUF5131"/>
    <property type="match status" value="1"/>
</dbReference>
<comment type="caution">
    <text evidence="1">The sequence shown here is derived from an EMBL/GenBank/DDBJ whole genome shotgun (WGS) entry which is preliminary data.</text>
</comment>
<sequence>MAGSSEIEWTDVTWNPVAGCTVASKGCTNCYAMRMAARLQAMGHHKYEGTTRKSGGRYVWTGRVNIDESSLSAPLEWRKPKRIFVNSMSDLFHPDVPADFVVRVWETMIACPHHHFQILTKRPDRMAEMFSQGVIEARNHIWVGTSIESSEVAERVRHLASVRGATLFISFEPLIGEIQDIDLRGIHWAIVGGESGPRARPMQEAWVERLLEICRRDDVAFFFKQWGGRNKKAAGRELHGQTFDEYPLELEA</sequence>
<dbReference type="EMBL" id="QXFL01000004">
    <property type="protein sequence ID" value="RIV85746.1"/>
    <property type="molecule type" value="Genomic_DNA"/>
</dbReference>
<keyword evidence="2" id="KW-1185">Reference proteome</keyword>
<dbReference type="InterPro" id="IPR011101">
    <property type="entry name" value="DUF5131"/>
</dbReference>
<evidence type="ECO:0000313" key="2">
    <source>
        <dbReference type="Proteomes" id="UP000286576"/>
    </source>
</evidence>
<dbReference type="AlphaFoldDB" id="A0A418NRQ4"/>
<reference evidence="1 2" key="1">
    <citation type="submission" date="2018-08" db="EMBL/GenBank/DDBJ databases">
        <title>Erythrobacter zhengii sp.nov., a bacterium isolated from deep-sea sediment.</title>
        <authorList>
            <person name="Fang C."/>
            <person name="Wu Y.-H."/>
            <person name="Sun C."/>
            <person name="Wang H."/>
            <person name="Cheng H."/>
            <person name="Meng F.-X."/>
            <person name="Wang C.-S."/>
            <person name="Xu X.-W."/>
        </authorList>
    </citation>
    <scope>NUCLEOTIDE SEQUENCE [LARGE SCALE GENOMIC DNA]</scope>
    <source>
        <strain evidence="1 2">V18</strain>
    </source>
</reference>
<accession>A0A418NRQ4</accession>
<proteinExistence type="predicted"/>
<protein>
    <submittedName>
        <fullName evidence="1">DUF5131 family protein</fullName>
    </submittedName>
</protein>
<evidence type="ECO:0000313" key="1">
    <source>
        <dbReference type="EMBL" id="RIV85746.1"/>
    </source>
</evidence>
<organism evidence="1 2">
    <name type="scientific">Aurantiacibacter zhengii</name>
    <dbReference type="NCBI Taxonomy" id="2307003"/>
    <lineage>
        <taxon>Bacteria</taxon>
        <taxon>Pseudomonadati</taxon>
        <taxon>Pseudomonadota</taxon>
        <taxon>Alphaproteobacteria</taxon>
        <taxon>Sphingomonadales</taxon>
        <taxon>Erythrobacteraceae</taxon>
        <taxon>Aurantiacibacter</taxon>
    </lineage>
</organism>
<dbReference type="OrthoDB" id="9787478at2"/>
<gene>
    <name evidence="1" type="ORF">D2V07_10455</name>
</gene>